<name>A0A8S5S1Q5_9CAUD</name>
<reference evidence="1" key="1">
    <citation type="journal article" date="2021" name="Proc. Natl. Acad. Sci. U.S.A.">
        <title>A Catalog of Tens of Thousands of Viruses from Human Metagenomes Reveals Hidden Associations with Chronic Diseases.</title>
        <authorList>
            <person name="Tisza M.J."/>
            <person name="Buck C.B."/>
        </authorList>
    </citation>
    <scope>NUCLEOTIDE SEQUENCE</scope>
    <source>
        <strain evidence="1">CtCIv11</strain>
    </source>
</reference>
<protein>
    <submittedName>
        <fullName evidence="1">Transcription elongation factor Elf1 like</fullName>
    </submittedName>
</protein>
<accession>A0A8S5S1Q5</accession>
<proteinExistence type="predicted"/>
<keyword evidence="1" id="KW-0251">Elongation factor</keyword>
<organism evidence="1">
    <name type="scientific">Siphoviridae sp. ctCIv11</name>
    <dbReference type="NCBI Taxonomy" id="2827806"/>
    <lineage>
        <taxon>Viruses</taxon>
        <taxon>Duplodnaviria</taxon>
        <taxon>Heunggongvirae</taxon>
        <taxon>Uroviricota</taxon>
        <taxon>Caudoviricetes</taxon>
    </lineage>
</organism>
<keyword evidence="1" id="KW-0648">Protein biosynthesis</keyword>
<sequence>MKNECPKCPECGCPLILSVDTTGKWSRKINKDGDLCKIINKSYGRPNGASCLECPRCRFSYDTEHASYDESIPELDEWINEHKKELWY</sequence>
<evidence type="ECO:0000313" key="1">
    <source>
        <dbReference type="EMBL" id="DAF44948.1"/>
    </source>
</evidence>
<dbReference type="EMBL" id="BK032513">
    <property type="protein sequence ID" value="DAF44948.1"/>
    <property type="molecule type" value="Genomic_DNA"/>
</dbReference>